<gene>
    <name evidence="10" type="ORF">ACFPFO_01550</name>
</gene>
<evidence type="ECO:0000259" key="9">
    <source>
        <dbReference type="PROSITE" id="PS50928"/>
    </source>
</evidence>
<dbReference type="Pfam" id="PF00528">
    <property type="entry name" value="BPD_transp_1"/>
    <property type="match status" value="1"/>
</dbReference>
<keyword evidence="6 7" id="KW-0472">Membrane</keyword>
<feature type="transmembrane region" description="Helical" evidence="7">
    <location>
        <begin position="151"/>
        <end position="176"/>
    </location>
</feature>
<dbReference type="InterPro" id="IPR000515">
    <property type="entry name" value="MetI-like"/>
</dbReference>
<evidence type="ECO:0000256" key="8">
    <source>
        <dbReference type="SAM" id="MobiDB-lite"/>
    </source>
</evidence>
<dbReference type="InterPro" id="IPR050366">
    <property type="entry name" value="BP-dependent_transpt_permease"/>
</dbReference>
<dbReference type="EMBL" id="JBHSJG010000005">
    <property type="protein sequence ID" value="MFC4986480.1"/>
    <property type="molecule type" value="Genomic_DNA"/>
</dbReference>
<dbReference type="PANTHER" id="PTHR43386">
    <property type="entry name" value="OLIGOPEPTIDE TRANSPORT SYSTEM PERMEASE PROTEIN APPC"/>
    <property type="match status" value="1"/>
</dbReference>
<protein>
    <submittedName>
        <fullName evidence="10">ABC transporter permease</fullName>
    </submittedName>
</protein>
<evidence type="ECO:0000256" key="2">
    <source>
        <dbReference type="ARBA" id="ARBA00022448"/>
    </source>
</evidence>
<comment type="caution">
    <text evidence="10">The sequence shown here is derived from an EMBL/GenBank/DDBJ whole genome shotgun (WGS) entry which is preliminary data.</text>
</comment>
<feature type="transmembrane region" description="Helical" evidence="7">
    <location>
        <begin position="59"/>
        <end position="78"/>
    </location>
</feature>
<evidence type="ECO:0000313" key="11">
    <source>
        <dbReference type="Proteomes" id="UP001595925"/>
    </source>
</evidence>
<keyword evidence="11" id="KW-1185">Reference proteome</keyword>
<comment type="subcellular location">
    <subcellularLocation>
        <location evidence="1 7">Cell membrane</location>
        <topology evidence="1 7">Multi-pass membrane protein</topology>
    </subcellularLocation>
</comment>
<reference evidence="10 11" key="1">
    <citation type="journal article" date="2019" name="Int. J. Syst. Evol. Microbiol.">
        <title>The Global Catalogue of Microorganisms (GCM) 10K type strain sequencing project: providing services to taxonomists for standard genome sequencing and annotation.</title>
        <authorList>
            <consortium name="The Broad Institute Genomics Platform"/>
            <consortium name="The Broad Institute Genome Sequencing Center for Infectious Disease"/>
            <person name="Wu L."/>
            <person name="Ma J."/>
        </authorList>
    </citation>
    <scope>NUCLEOTIDE SEQUENCE [LARGE SCALE GENOMIC DNA]</scope>
    <source>
        <strain evidence="10 11">CGMCC 1.15824</strain>
    </source>
</reference>
<dbReference type="CDD" id="cd06261">
    <property type="entry name" value="TM_PBP2"/>
    <property type="match status" value="1"/>
</dbReference>
<evidence type="ECO:0000256" key="1">
    <source>
        <dbReference type="ARBA" id="ARBA00004651"/>
    </source>
</evidence>
<evidence type="ECO:0000256" key="3">
    <source>
        <dbReference type="ARBA" id="ARBA00022475"/>
    </source>
</evidence>
<feature type="transmembrane region" description="Helical" evidence="7">
    <location>
        <begin position="123"/>
        <end position="144"/>
    </location>
</feature>
<evidence type="ECO:0000313" key="10">
    <source>
        <dbReference type="EMBL" id="MFC4986480.1"/>
    </source>
</evidence>
<dbReference type="GO" id="GO:0005886">
    <property type="term" value="C:plasma membrane"/>
    <property type="evidence" value="ECO:0007669"/>
    <property type="project" value="UniProtKB-SubCell"/>
</dbReference>
<keyword evidence="3" id="KW-1003">Cell membrane</keyword>
<evidence type="ECO:0000256" key="5">
    <source>
        <dbReference type="ARBA" id="ARBA00022989"/>
    </source>
</evidence>
<dbReference type="AlphaFoldDB" id="A0ABD5Q9U5"/>
<organism evidence="10 11">
    <name type="scientific">Saliphagus infecundisoli</name>
    <dbReference type="NCBI Taxonomy" id="1849069"/>
    <lineage>
        <taxon>Archaea</taxon>
        <taxon>Methanobacteriati</taxon>
        <taxon>Methanobacteriota</taxon>
        <taxon>Stenosarchaea group</taxon>
        <taxon>Halobacteria</taxon>
        <taxon>Halobacteriales</taxon>
        <taxon>Natrialbaceae</taxon>
        <taxon>Saliphagus</taxon>
    </lineage>
</organism>
<dbReference type="PANTHER" id="PTHR43386:SF1">
    <property type="entry name" value="D,D-DIPEPTIDE TRANSPORT SYSTEM PERMEASE PROTEIN DDPC-RELATED"/>
    <property type="match status" value="1"/>
</dbReference>
<feature type="transmembrane region" description="Helical" evidence="7">
    <location>
        <begin position="293"/>
        <end position="312"/>
    </location>
</feature>
<evidence type="ECO:0000256" key="7">
    <source>
        <dbReference type="RuleBase" id="RU363032"/>
    </source>
</evidence>
<dbReference type="Proteomes" id="UP001595925">
    <property type="component" value="Unassembled WGS sequence"/>
</dbReference>
<feature type="transmembrane region" description="Helical" evidence="7">
    <location>
        <begin position="246"/>
        <end position="264"/>
    </location>
</feature>
<sequence length="340" mass="37059">MDNETQSETRTDGGETPDFLTGMSESSSVTTKRERFGRTIDRYFLTQARIAWTDWRTRFGIVVLGLFIFTGTVGVQIVPESSMNEAETYMTWFQSWEYPLGTDNMGRPIHKQLVHATPAMLKMGLAGAIFAAGVAVVVGTLAGYKGGVVDYALMLVSDVLMVIPGLPLVIVLAAIWQPSGPFEVGVILAIDSWPGLARTIRSQVLTLREESYVEAARSMGVSTRSILQSDIVPQLMPYVLINSAQAARGVIFASVALYFLGFLSPSEANWGSMMNDAYATGGALSNPARAAHWLYPPMGALILLSFALVLLSQGLDKVFNPRLRARHSKTVDDSEDLPNQ</sequence>
<accession>A0ABD5Q9U5</accession>
<dbReference type="InterPro" id="IPR035906">
    <property type="entry name" value="MetI-like_sf"/>
</dbReference>
<evidence type="ECO:0000256" key="4">
    <source>
        <dbReference type="ARBA" id="ARBA00022692"/>
    </source>
</evidence>
<dbReference type="Gene3D" id="1.10.3720.10">
    <property type="entry name" value="MetI-like"/>
    <property type="match status" value="1"/>
</dbReference>
<feature type="region of interest" description="Disordered" evidence="8">
    <location>
        <begin position="1"/>
        <end position="31"/>
    </location>
</feature>
<dbReference type="RefSeq" id="WP_224827966.1">
    <property type="nucleotide sequence ID" value="NZ_JAIVEF010000003.1"/>
</dbReference>
<dbReference type="PROSITE" id="PS50928">
    <property type="entry name" value="ABC_TM1"/>
    <property type="match status" value="1"/>
</dbReference>
<dbReference type="SUPFAM" id="SSF161098">
    <property type="entry name" value="MetI-like"/>
    <property type="match status" value="1"/>
</dbReference>
<feature type="domain" description="ABC transmembrane type-1" evidence="9">
    <location>
        <begin position="121"/>
        <end position="319"/>
    </location>
</feature>
<keyword evidence="5 7" id="KW-1133">Transmembrane helix</keyword>
<keyword evidence="4 7" id="KW-0812">Transmembrane</keyword>
<name>A0ABD5Q9U5_9EURY</name>
<keyword evidence="2 7" id="KW-0813">Transport</keyword>
<proteinExistence type="inferred from homology"/>
<comment type="similarity">
    <text evidence="7">Belongs to the binding-protein-dependent transport system permease family.</text>
</comment>
<evidence type="ECO:0000256" key="6">
    <source>
        <dbReference type="ARBA" id="ARBA00023136"/>
    </source>
</evidence>